<dbReference type="EMBL" id="CP002456">
    <property type="protein sequence ID" value="ADU92339.1"/>
    <property type="molecule type" value="Genomic_DNA"/>
</dbReference>
<evidence type="ECO:0000256" key="6">
    <source>
        <dbReference type="ARBA" id="ARBA00023316"/>
    </source>
</evidence>
<evidence type="ECO:0000313" key="9">
    <source>
        <dbReference type="Proteomes" id="UP000007472"/>
    </source>
</evidence>
<protein>
    <recommendedName>
        <fullName evidence="7">Endolytic murein transglycosylase</fullName>
        <ecNumber evidence="7">4.2.2.29</ecNumber>
    </recommendedName>
    <alternativeName>
        <fullName evidence="7">Peptidoglycan lytic transglycosylase</fullName>
    </alternativeName>
    <alternativeName>
        <fullName evidence="7">Peptidoglycan polymerization terminase</fullName>
    </alternativeName>
</protein>
<organism evidence="8 9">
    <name type="scientific">Taylorella equigenitalis (strain MCE9)</name>
    <dbReference type="NCBI Taxonomy" id="937774"/>
    <lineage>
        <taxon>Bacteria</taxon>
        <taxon>Pseudomonadati</taxon>
        <taxon>Pseudomonadota</taxon>
        <taxon>Betaproteobacteria</taxon>
        <taxon>Burkholderiales</taxon>
        <taxon>Alcaligenaceae</taxon>
        <taxon>Taylorella</taxon>
    </lineage>
</organism>
<dbReference type="KEGG" id="teq:TEQUI_1425"/>
<keyword evidence="5 7" id="KW-0456">Lyase</keyword>
<keyword evidence="1 7" id="KW-1003">Cell membrane</keyword>
<evidence type="ECO:0000313" key="8">
    <source>
        <dbReference type="EMBL" id="ADU92339.1"/>
    </source>
</evidence>
<evidence type="ECO:0000256" key="2">
    <source>
        <dbReference type="ARBA" id="ARBA00022692"/>
    </source>
</evidence>
<reference evidence="8 9" key="1">
    <citation type="journal article" date="2011" name="J. Bacteriol.">
        <title>Genome sequence of Taylorella equigenitalis MCE9, the causative agent of contagious equine metritis.</title>
        <authorList>
            <person name="Hebert L."/>
            <person name="Moumen B."/>
            <person name="Duquesne F."/>
            <person name="Breuil M.F."/>
            <person name="Laugier C."/>
            <person name="Batto J.M."/>
            <person name="Renault P."/>
            <person name="Petry S."/>
        </authorList>
    </citation>
    <scope>NUCLEOTIDE SEQUENCE [LARGE SCALE GENOMIC DNA]</scope>
    <source>
        <strain evidence="8 9">MCE9</strain>
    </source>
</reference>
<keyword evidence="6 7" id="KW-0961">Cell wall biogenesis/degradation</keyword>
<evidence type="ECO:0000256" key="3">
    <source>
        <dbReference type="ARBA" id="ARBA00022989"/>
    </source>
</evidence>
<dbReference type="PANTHER" id="PTHR30518">
    <property type="entry name" value="ENDOLYTIC MUREIN TRANSGLYCOSYLASE"/>
    <property type="match status" value="1"/>
</dbReference>
<dbReference type="Gene3D" id="3.30.160.60">
    <property type="entry name" value="Classic Zinc Finger"/>
    <property type="match status" value="1"/>
</dbReference>
<keyword evidence="7" id="KW-0997">Cell inner membrane</keyword>
<name>A0A654KIZ4_TAYEM</name>
<keyword evidence="2 7" id="KW-0812">Transmembrane</keyword>
<dbReference type="GO" id="GO:0008932">
    <property type="term" value="F:lytic endotransglycosylase activity"/>
    <property type="evidence" value="ECO:0007669"/>
    <property type="project" value="UniProtKB-UniRule"/>
</dbReference>
<dbReference type="Gene3D" id="3.30.1490.480">
    <property type="entry name" value="Endolytic murein transglycosylase"/>
    <property type="match status" value="1"/>
</dbReference>
<dbReference type="PANTHER" id="PTHR30518:SF2">
    <property type="entry name" value="ENDOLYTIC MUREIN TRANSGLYCOSYLASE"/>
    <property type="match status" value="1"/>
</dbReference>
<sequence>MIKFIFKFLIILFLLTVIILGVGGYLVYKNLNSPLEVNGHRQLIDVPNGSNLTQVGELIDKATNSDASSVIIRIYAKYKELQNAPIKVHPGAYELNDGQTLIQILEKMDKGDRYYSSLVLIEGWSLKQIKQAFASKDDLKQSISNLTDEEILKNFGAPSEIKSLEGLIHPNTYKYTPGNLDIDILRVAYKKGNEIMDKEWANRAPDLPLKSPYEALILASIIEKETGQKSDRSKIAGVFINRLNHNMLLQTDPTVIYGMGDKYQGIIRKIDLMTDTPWNTYIRKGLPPTPIASPGLESIRAALHPERHDYLYFVSKGDGTSAFAKTLSEHNANVNKYILKKN</sequence>
<comment type="similarity">
    <text evidence="7">Belongs to the transglycosylase MltG family.</text>
</comment>
<evidence type="ECO:0000256" key="7">
    <source>
        <dbReference type="HAMAP-Rule" id="MF_02065"/>
    </source>
</evidence>
<dbReference type="GO" id="GO:0009252">
    <property type="term" value="P:peptidoglycan biosynthetic process"/>
    <property type="evidence" value="ECO:0007669"/>
    <property type="project" value="UniProtKB-UniRule"/>
</dbReference>
<accession>A0A654KIZ4</accession>
<dbReference type="GO" id="GO:0005886">
    <property type="term" value="C:plasma membrane"/>
    <property type="evidence" value="ECO:0007669"/>
    <property type="project" value="UniProtKB-UniRule"/>
</dbReference>
<dbReference type="InterPro" id="IPR003770">
    <property type="entry name" value="MLTG-like"/>
</dbReference>
<dbReference type="GO" id="GO:0071555">
    <property type="term" value="P:cell wall organization"/>
    <property type="evidence" value="ECO:0007669"/>
    <property type="project" value="UniProtKB-KW"/>
</dbReference>
<keyword evidence="4 7" id="KW-0472">Membrane</keyword>
<proteinExistence type="inferred from homology"/>
<evidence type="ECO:0000256" key="4">
    <source>
        <dbReference type="ARBA" id="ARBA00023136"/>
    </source>
</evidence>
<keyword evidence="3 7" id="KW-1133">Transmembrane helix</keyword>
<dbReference type="EC" id="4.2.2.29" evidence="7"/>
<dbReference type="NCBIfam" id="TIGR00247">
    <property type="entry name" value="endolytic transglycosylase MltG"/>
    <property type="match status" value="1"/>
</dbReference>
<gene>
    <name evidence="7" type="primary">mltG</name>
    <name evidence="8" type="ordered locus">TEQUI_1425</name>
</gene>
<comment type="catalytic activity">
    <reaction evidence="7">
        <text>a peptidoglycan chain = a peptidoglycan chain with N-acetyl-1,6-anhydromuramyl-[peptide] at the reducing end + a peptidoglycan chain with N-acetylglucosamine at the non-reducing end.</text>
        <dbReference type="EC" id="4.2.2.29"/>
    </reaction>
</comment>
<feature type="site" description="Important for catalytic activity" evidence="7">
    <location>
        <position position="225"/>
    </location>
</feature>
<evidence type="ECO:0000256" key="1">
    <source>
        <dbReference type="ARBA" id="ARBA00022475"/>
    </source>
</evidence>
<dbReference type="AlphaFoldDB" id="A0A654KIZ4"/>
<dbReference type="HAMAP" id="MF_02065">
    <property type="entry name" value="MltG"/>
    <property type="match status" value="1"/>
</dbReference>
<comment type="function">
    <text evidence="7">Functions as a peptidoglycan terminase that cleaves nascent peptidoglycan strands endolytically to terminate their elongation.</text>
</comment>
<dbReference type="Proteomes" id="UP000007472">
    <property type="component" value="Chromosome"/>
</dbReference>
<dbReference type="CDD" id="cd08010">
    <property type="entry name" value="MltG_like"/>
    <property type="match status" value="1"/>
</dbReference>
<dbReference type="Pfam" id="PF02618">
    <property type="entry name" value="YceG"/>
    <property type="match status" value="1"/>
</dbReference>
<evidence type="ECO:0000256" key="5">
    <source>
        <dbReference type="ARBA" id="ARBA00023239"/>
    </source>
</evidence>